<evidence type="ECO:0000313" key="1">
    <source>
        <dbReference type="EMBL" id="MBB3156009.1"/>
    </source>
</evidence>
<comment type="caution">
    <text evidence="1">The sequence shown here is derived from an EMBL/GenBank/DDBJ whole genome shotgun (WGS) entry which is preliminary data.</text>
</comment>
<evidence type="ECO:0000313" key="2">
    <source>
        <dbReference type="Proteomes" id="UP000518605"/>
    </source>
</evidence>
<gene>
    <name evidence="1" type="ORF">FHS16_006125</name>
</gene>
<dbReference type="EMBL" id="JACHXW010000031">
    <property type="protein sequence ID" value="MBB3156009.1"/>
    <property type="molecule type" value="Genomic_DNA"/>
</dbReference>
<protein>
    <submittedName>
        <fullName evidence="1">Uncharacterized protein</fullName>
    </submittedName>
</protein>
<dbReference type="Proteomes" id="UP000518605">
    <property type="component" value="Unassembled WGS sequence"/>
</dbReference>
<accession>A0A7W5GD29</accession>
<dbReference type="Pfam" id="PF26325">
    <property type="entry name" value="YhjD"/>
    <property type="match status" value="1"/>
</dbReference>
<organism evidence="1 2">
    <name type="scientific">Paenibacillus endophyticus</name>
    <dbReference type="NCBI Taxonomy" id="1294268"/>
    <lineage>
        <taxon>Bacteria</taxon>
        <taxon>Bacillati</taxon>
        <taxon>Bacillota</taxon>
        <taxon>Bacilli</taxon>
        <taxon>Bacillales</taxon>
        <taxon>Paenibacillaceae</taxon>
        <taxon>Paenibacillus</taxon>
    </lineage>
</organism>
<dbReference type="RefSeq" id="WP_183571144.1">
    <property type="nucleotide sequence ID" value="NZ_CBCSLB010000043.1"/>
</dbReference>
<reference evidence="1 2" key="1">
    <citation type="submission" date="2020-08" db="EMBL/GenBank/DDBJ databases">
        <title>Genomic Encyclopedia of Type Strains, Phase III (KMG-III): the genomes of soil and plant-associated and newly described type strains.</title>
        <authorList>
            <person name="Whitman W."/>
        </authorList>
    </citation>
    <scope>NUCLEOTIDE SEQUENCE [LARGE SCALE GENOMIC DNA]</scope>
    <source>
        <strain evidence="1 2">CECT 8234</strain>
    </source>
</reference>
<proteinExistence type="predicted"/>
<dbReference type="InterPro" id="IPR058600">
    <property type="entry name" value="YhjD-like"/>
</dbReference>
<keyword evidence="2" id="KW-1185">Reference proteome</keyword>
<sequence>MAMPLLNVNNLNHFNPPAAEEMGLIQRSILLPLALAAVERNRLDLDRRGRSLRTIFAKAADLIIVQMRTDLKENTKMLVSRGIAVCVNSGTSDKLSYRYNCRGFEEQIDFTSTYIRNEINIMISTYNADIFSKNIRPTP</sequence>
<dbReference type="AlphaFoldDB" id="A0A7W5GD29"/>
<name>A0A7W5GD29_9BACL</name>